<dbReference type="InterPro" id="IPR023214">
    <property type="entry name" value="HAD_sf"/>
</dbReference>
<dbReference type="Gene3D" id="3.40.50.1000">
    <property type="entry name" value="HAD superfamily/HAD-like"/>
    <property type="match status" value="1"/>
</dbReference>
<evidence type="ECO:0000256" key="1">
    <source>
        <dbReference type="ARBA" id="ARBA00001946"/>
    </source>
</evidence>
<dbReference type="Proteomes" id="UP001254813">
    <property type="component" value="Unassembled WGS sequence"/>
</dbReference>
<dbReference type="PANTHER" id="PTHR46470">
    <property type="entry name" value="N-ACYLNEURAMINATE-9-PHOSPHATASE"/>
    <property type="match status" value="1"/>
</dbReference>
<evidence type="ECO:0000313" key="6">
    <source>
        <dbReference type="EMBL" id="MDS0295232.1"/>
    </source>
</evidence>
<comment type="caution">
    <text evidence="6">The sequence shown here is derived from an EMBL/GenBank/DDBJ whole genome shotgun (WGS) entry which is preliminary data.</text>
</comment>
<proteinExistence type="inferred from homology"/>
<evidence type="ECO:0000256" key="4">
    <source>
        <dbReference type="ARBA" id="ARBA00022842"/>
    </source>
</evidence>
<dbReference type="SFLD" id="SFLDS00003">
    <property type="entry name" value="Haloacid_Dehalogenase"/>
    <property type="match status" value="1"/>
</dbReference>
<dbReference type="SFLD" id="SFLDG01129">
    <property type="entry name" value="C1.5:_HAD__Beta-PGM__Phosphata"/>
    <property type="match status" value="1"/>
</dbReference>
<keyword evidence="3 6" id="KW-0378">Hydrolase</keyword>
<evidence type="ECO:0000313" key="7">
    <source>
        <dbReference type="Proteomes" id="UP001254813"/>
    </source>
</evidence>
<keyword evidence="7" id="KW-1185">Reference proteome</keyword>
<evidence type="ECO:0000256" key="3">
    <source>
        <dbReference type="ARBA" id="ARBA00022801"/>
    </source>
</evidence>
<dbReference type="EMBL" id="JAMQOQ010000003">
    <property type="protein sequence ID" value="MDS0295232.1"/>
    <property type="molecule type" value="Genomic_DNA"/>
</dbReference>
<dbReference type="PANTHER" id="PTHR46470:SF4">
    <property type="entry name" value="5-AMINO-6-(5-PHOSPHO-D-RIBITYLAMINO)URACIL PHOSPHATASE YIGB"/>
    <property type="match status" value="1"/>
</dbReference>
<evidence type="ECO:0000256" key="2">
    <source>
        <dbReference type="ARBA" id="ARBA00007958"/>
    </source>
</evidence>
<dbReference type="SUPFAM" id="SSF56784">
    <property type="entry name" value="HAD-like"/>
    <property type="match status" value="1"/>
</dbReference>
<protein>
    <submittedName>
        <fullName evidence="6">HAD-IA family hydrolase</fullName>
    </submittedName>
</protein>
<gene>
    <name evidence="6" type="ORF">NDI79_13700</name>
</gene>
<dbReference type="InterPro" id="IPR051400">
    <property type="entry name" value="HAD-like_hydrolase"/>
</dbReference>
<accession>A0ABU2G373</accession>
<dbReference type="RefSeq" id="WP_310929097.1">
    <property type="nucleotide sequence ID" value="NZ_JAMQOQ010000003.1"/>
</dbReference>
<organism evidence="6 7">
    <name type="scientific">Halogeometricum luteum</name>
    <dbReference type="NCBI Taxonomy" id="2950537"/>
    <lineage>
        <taxon>Archaea</taxon>
        <taxon>Methanobacteriati</taxon>
        <taxon>Methanobacteriota</taxon>
        <taxon>Stenosarchaea group</taxon>
        <taxon>Halobacteria</taxon>
        <taxon>Halobacteriales</taxon>
        <taxon>Haloferacaceae</taxon>
        <taxon>Halogeometricum</taxon>
    </lineage>
</organism>
<dbReference type="Gene3D" id="1.10.150.520">
    <property type="match status" value="1"/>
</dbReference>
<dbReference type="InterPro" id="IPR006439">
    <property type="entry name" value="HAD-SF_hydro_IA"/>
</dbReference>
<dbReference type="NCBIfam" id="TIGR01509">
    <property type="entry name" value="HAD-SF-IA-v3"/>
    <property type="match status" value="1"/>
</dbReference>
<sequence>MRAVCFDLDDTLFDYHQYVRGGLLAAAAALEARTGRDHGEELLSLYFEEGVTDATFDRLLSRHDLSPSLVPELVEAYHGSPTEMRLSPYPDARPTLDRLADDYALGVVTDGRNGHAKLDVLGLETYFETVVVTPEHGISKREERAFRLALDDLGVDPARTAYVGDNPVTDFREPNRLGMRTVRLRRGRYRDRTPEDGARPDHVIDSLDRLPSLLEPNPHP</sequence>
<dbReference type="InterPro" id="IPR036412">
    <property type="entry name" value="HAD-like_sf"/>
</dbReference>
<evidence type="ECO:0000256" key="5">
    <source>
        <dbReference type="SAM" id="MobiDB-lite"/>
    </source>
</evidence>
<comment type="cofactor">
    <cofactor evidence="1">
        <name>Mg(2+)</name>
        <dbReference type="ChEBI" id="CHEBI:18420"/>
    </cofactor>
</comment>
<dbReference type="GO" id="GO:0016787">
    <property type="term" value="F:hydrolase activity"/>
    <property type="evidence" value="ECO:0007669"/>
    <property type="project" value="UniProtKB-KW"/>
</dbReference>
<name>A0ABU2G373_9EURY</name>
<dbReference type="NCBIfam" id="TIGR01549">
    <property type="entry name" value="HAD-SF-IA-v1"/>
    <property type="match status" value="1"/>
</dbReference>
<feature type="region of interest" description="Disordered" evidence="5">
    <location>
        <begin position="186"/>
        <end position="220"/>
    </location>
</feature>
<reference evidence="6 7" key="1">
    <citation type="submission" date="2022-06" db="EMBL/GenBank/DDBJ databases">
        <title>Halogeometricum sp. a new haloarchaeum isolate from saline soil.</title>
        <authorList>
            <person name="Strakova D."/>
            <person name="Galisteo C."/>
            <person name="Sanchez-Porro C."/>
            <person name="Ventosa A."/>
        </authorList>
    </citation>
    <scope>NUCLEOTIDE SEQUENCE [LARGE SCALE GENOMIC DNA]</scope>
    <source>
        <strain evidence="7">S3BR25-2</strain>
    </source>
</reference>
<dbReference type="Pfam" id="PF00702">
    <property type="entry name" value="Hydrolase"/>
    <property type="match status" value="1"/>
</dbReference>
<keyword evidence="4" id="KW-0460">Magnesium</keyword>
<feature type="compositionally biased region" description="Basic and acidic residues" evidence="5">
    <location>
        <begin position="190"/>
        <end position="208"/>
    </location>
</feature>
<comment type="similarity">
    <text evidence="2">Belongs to the HAD-like hydrolase superfamily.</text>
</comment>